<evidence type="ECO:0000313" key="16">
    <source>
        <dbReference type="Proteomes" id="UP000019591"/>
    </source>
</evidence>
<dbReference type="PROSITE" id="PS51194">
    <property type="entry name" value="HELICASE_CTER"/>
    <property type="match status" value="1"/>
</dbReference>
<evidence type="ECO:0000256" key="3">
    <source>
        <dbReference type="ARBA" id="ARBA00022723"/>
    </source>
</evidence>
<dbReference type="Gene3D" id="3.40.50.300">
    <property type="entry name" value="P-loop containing nucleotide triphosphate hydrolases"/>
    <property type="match status" value="2"/>
</dbReference>
<dbReference type="InterPro" id="IPR001650">
    <property type="entry name" value="Helicase_C-like"/>
</dbReference>
<dbReference type="PROSITE" id="PS51192">
    <property type="entry name" value="HELICASE_ATP_BIND_1"/>
    <property type="match status" value="1"/>
</dbReference>
<keyword evidence="7 12" id="KW-0862">Zinc</keyword>
<feature type="binding site" evidence="12">
    <location>
        <position position="546"/>
    </location>
    <ligand>
        <name>Zn(2+)</name>
        <dbReference type="ChEBI" id="CHEBI:29105"/>
        <label>2</label>
    </ligand>
</feature>
<evidence type="ECO:0000256" key="10">
    <source>
        <dbReference type="ARBA" id="ARBA00023235"/>
    </source>
</evidence>
<dbReference type="STRING" id="1286171.EAL2_c14750"/>
<dbReference type="InterPro" id="IPR041236">
    <property type="entry name" value="PriA_C"/>
</dbReference>
<proteinExistence type="inferred from homology"/>
<dbReference type="EMBL" id="CP007452">
    <property type="protein sequence ID" value="AHM56770.1"/>
    <property type="molecule type" value="Genomic_DNA"/>
</dbReference>
<name>W8T7B8_PEPAC</name>
<dbReference type="PANTHER" id="PTHR30580:SF0">
    <property type="entry name" value="PRIMOSOMAL PROTEIN N"/>
    <property type="match status" value="1"/>
</dbReference>
<comment type="subunit">
    <text evidence="12">Component of the replication restart primosome.</text>
</comment>
<dbReference type="InterPro" id="IPR027417">
    <property type="entry name" value="P-loop_NTPase"/>
</dbReference>
<evidence type="ECO:0000256" key="6">
    <source>
        <dbReference type="ARBA" id="ARBA00022806"/>
    </source>
</evidence>
<dbReference type="NCBIfam" id="TIGR00595">
    <property type="entry name" value="priA"/>
    <property type="match status" value="1"/>
</dbReference>
<feature type="binding site" evidence="12">
    <location>
        <position position="522"/>
    </location>
    <ligand>
        <name>Zn(2+)</name>
        <dbReference type="ChEBI" id="CHEBI:29105"/>
        <label>1</label>
    </ligand>
</feature>
<dbReference type="InterPro" id="IPR041222">
    <property type="entry name" value="PriA_3primeBD"/>
</dbReference>
<keyword evidence="16" id="KW-1185">Reference proteome</keyword>
<dbReference type="InterPro" id="IPR011545">
    <property type="entry name" value="DEAD/DEAH_box_helicase_dom"/>
</dbReference>
<comment type="similarity">
    <text evidence="12">Belongs to the helicase family. PriA subfamily.</text>
</comment>
<dbReference type="InterPro" id="IPR005259">
    <property type="entry name" value="PriA"/>
</dbReference>
<dbReference type="GO" id="GO:0005524">
    <property type="term" value="F:ATP binding"/>
    <property type="evidence" value="ECO:0007669"/>
    <property type="project" value="UniProtKB-UniRule"/>
</dbReference>
<keyword evidence="4 12" id="KW-0547">Nucleotide-binding</keyword>
<feature type="binding site" evidence="12">
    <location>
        <position position="559"/>
    </location>
    <ligand>
        <name>Zn(2+)</name>
        <dbReference type="ChEBI" id="CHEBI:29105"/>
        <label>1</label>
    </ligand>
</feature>
<dbReference type="CDD" id="cd18804">
    <property type="entry name" value="SF2_C_priA"/>
    <property type="match status" value="1"/>
</dbReference>
<dbReference type="GO" id="GO:1990077">
    <property type="term" value="C:primosome complex"/>
    <property type="evidence" value="ECO:0007669"/>
    <property type="project" value="UniProtKB-UniRule"/>
</dbReference>
<feature type="domain" description="Helicase C-terminal" evidence="14">
    <location>
        <begin position="554"/>
        <end position="711"/>
    </location>
</feature>
<dbReference type="GO" id="GO:0006270">
    <property type="term" value="P:DNA replication initiation"/>
    <property type="evidence" value="ECO:0007669"/>
    <property type="project" value="TreeGrafter"/>
</dbReference>
<dbReference type="eggNOG" id="COG1198">
    <property type="taxonomic scope" value="Bacteria"/>
</dbReference>
<dbReference type="Pfam" id="PF00270">
    <property type="entry name" value="DEAD"/>
    <property type="match status" value="1"/>
</dbReference>
<comment type="cofactor">
    <cofactor evidence="12">
        <name>Zn(2+)</name>
        <dbReference type="ChEBI" id="CHEBI:29105"/>
    </cofactor>
    <text evidence="12">Binds 2 zinc ions per subunit.</text>
</comment>
<evidence type="ECO:0000259" key="14">
    <source>
        <dbReference type="PROSITE" id="PS51194"/>
    </source>
</evidence>
<dbReference type="GO" id="GO:0006310">
    <property type="term" value="P:DNA recombination"/>
    <property type="evidence" value="ECO:0007669"/>
    <property type="project" value="InterPro"/>
</dbReference>
<dbReference type="NCBIfam" id="NF004066">
    <property type="entry name" value="PRK05580.1-3"/>
    <property type="match status" value="1"/>
</dbReference>
<dbReference type="EC" id="5.6.2.4" evidence="12"/>
<comment type="catalytic activity">
    <reaction evidence="12">
        <text>Couples ATP hydrolysis with the unwinding of duplex DNA by translocating in the 3'-5' direction.</text>
        <dbReference type="EC" id="5.6.2.4"/>
    </reaction>
</comment>
<evidence type="ECO:0000256" key="12">
    <source>
        <dbReference type="HAMAP-Rule" id="MF_00983"/>
    </source>
</evidence>
<dbReference type="Pfam" id="PF17764">
    <property type="entry name" value="PriA_3primeBD"/>
    <property type="match status" value="1"/>
</dbReference>
<feature type="binding site" evidence="12">
    <location>
        <position position="562"/>
    </location>
    <ligand>
        <name>Zn(2+)</name>
        <dbReference type="ChEBI" id="CHEBI:29105"/>
        <label>1</label>
    </ligand>
</feature>
<dbReference type="RefSeq" id="WP_025435753.1">
    <property type="nucleotide sequence ID" value="NZ_CP007452.1"/>
</dbReference>
<dbReference type="GO" id="GO:0008270">
    <property type="term" value="F:zinc ion binding"/>
    <property type="evidence" value="ECO:0007669"/>
    <property type="project" value="UniProtKB-UniRule"/>
</dbReference>
<dbReference type="PATRIC" id="fig|1286171.3.peg.1426"/>
<keyword evidence="8 12" id="KW-0067">ATP-binding</keyword>
<dbReference type="Gene3D" id="3.40.1440.60">
    <property type="entry name" value="PriA, 3(prime) DNA-binding domain"/>
    <property type="match status" value="1"/>
</dbReference>
<dbReference type="Pfam" id="PF00271">
    <property type="entry name" value="Helicase_C"/>
    <property type="match status" value="1"/>
</dbReference>
<keyword evidence="3 12" id="KW-0479">Metal-binding</keyword>
<evidence type="ECO:0000259" key="13">
    <source>
        <dbReference type="PROSITE" id="PS51192"/>
    </source>
</evidence>
<dbReference type="InterPro" id="IPR042115">
    <property type="entry name" value="PriA_3primeBD_sf"/>
</dbReference>
<dbReference type="HOGENOM" id="CLU_013353_3_1_9"/>
<keyword evidence="10 12" id="KW-0413">Isomerase</keyword>
<evidence type="ECO:0000256" key="11">
    <source>
        <dbReference type="ARBA" id="ARBA00048988"/>
    </source>
</evidence>
<evidence type="ECO:0000256" key="9">
    <source>
        <dbReference type="ARBA" id="ARBA00023125"/>
    </source>
</evidence>
<dbReference type="GO" id="GO:0016887">
    <property type="term" value="F:ATP hydrolysis activity"/>
    <property type="evidence" value="ECO:0007669"/>
    <property type="project" value="RHEA"/>
</dbReference>
<dbReference type="GO" id="GO:0006269">
    <property type="term" value="P:DNA replication, synthesis of primer"/>
    <property type="evidence" value="ECO:0007669"/>
    <property type="project" value="UniProtKB-KW"/>
</dbReference>
<dbReference type="GO" id="GO:0003677">
    <property type="term" value="F:DNA binding"/>
    <property type="evidence" value="ECO:0007669"/>
    <property type="project" value="UniProtKB-UniRule"/>
</dbReference>
<dbReference type="AlphaFoldDB" id="W8T7B8"/>
<dbReference type="CDD" id="cd17929">
    <property type="entry name" value="DEXHc_priA"/>
    <property type="match status" value="1"/>
</dbReference>
<keyword evidence="6 12" id="KW-0347">Helicase</keyword>
<reference evidence="15 16" key="1">
    <citation type="journal article" date="2014" name="Genome Announc.">
        <title>Complete Genome Sequence of Amino Acid-Utilizing Eubacterium acidaminophilum al-2 (DSM 3953).</title>
        <authorList>
            <person name="Poehlein A."/>
            <person name="Andreesen J.R."/>
            <person name="Daniel R."/>
        </authorList>
    </citation>
    <scope>NUCLEOTIDE SEQUENCE [LARGE SCALE GENOMIC DNA]</scope>
    <source>
        <strain evidence="15 16">DSM 3953</strain>
    </source>
</reference>
<evidence type="ECO:0000256" key="4">
    <source>
        <dbReference type="ARBA" id="ARBA00022741"/>
    </source>
</evidence>
<comment type="catalytic activity">
    <reaction evidence="11 12">
        <text>ATP + H2O = ADP + phosphate + H(+)</text>
        <dbReference type="Rhea" id="RHEA:13065"/>
        <dbReference type="ChEBI" id="CHEBI:15377"/>
        <dbReference type="ChEBI" id="CHEBI:15378"/>
        <dbReference type="ChEBI" id="CHEBI:30616"/>
        <dbReference type="ChEBI" id="CHEBI:43474"/>
        <dbReference type="ChEBI" id="CHEBI:456216"/>
        <dbReference type="EC" id="5.6.2.4"/>
    </reaction>
</comment>
<dbReference type="SMART" id="SM00490">
    <property type="entry name" value="HELICc"/>
    <property type="match status" value="1"/>
</dbReference>
<evidence type="ECO:0000256" key="8">
    <source>
        <dbReference type="ARBA" id="ARBA00022840"/>
    </source>
</evidence>
<feature type="binding site" evidence="12">
    <location>
        <position position="528"/>
    </location>
    <ligand>
        <name>Zn(2+)</name>
        <dbReference type="ChEBI" id="CHEBI:29105"/>
        <label>2</label>
    </ligand>
</feature>
<dbReference type="SUPFAM" id="SSF52540">
    <property type="entry name" value="P-loop containing nucleoside triphosphate hydrolases"/>
    <property type="match status" value="2"/>
</dbReference>
<protein>
    <recommendedName>
        <fullName evidence="12">Replication restart protein PriA</fullName>
    </recommendedName>
    <alternativeName>
        <fullName evidence="12">ATP-dependent DNA helicase PriA</fullName>
        <ecNumber evidence="12">5.6.2.4</ecNumber>
    </alternativeName>
    <alternativeName>
        <fullName evidence="12">DNA 3'-5' helicase PriA</fullName>
    </alternativeName>
</protein>
<gene>
    <name evidence="12 15" type="primary">priA</name>
    <name evidence="15" type="ORF">EAL2_c14750</name>
</gene>
<feature type="binding site" evidence="12">
    <location>
        <position position="531"/>
    </location>
    <ligand>
        <name>Zn(2+)</name>
        <dbReference type="ChEBI" id="CHEBI:29105"/>
        <label>2</label>
    </ligand>
</feature>
<dbReference type="KEGG" id="eac:EAL2_c14750"/>
<accession>W8T7B8</accession>
<dbReference type="InterPro" id="IPR014001">
    <property type="entry name" value="Helicase_ATP-bd"/>
</dbReference>
<dbReference type="GO" id="GO:0006302">
    <property type="term" value="P:double-strand break repair"/>
    <property type="evidence" value="ECO:0007669"/>
    <property type="project" value="InterPro"/>
</dbReference>
<dbReference type="GO" id="GO:0043138">
    <property type="term" value="F:3'-5' DNA helicase activity"/>
    <property type="evidence" value="ECO:0007669"/>
    <property type="project" value="UniProtKB-EC"/>
</dbReference>
<dbReference type="HAMAP" id="MF_00983">
    <property type="entry name" value="PriA"/>
    <property type="match status" value="1"/>
</dbReference>
<dbReference type="InterPro" id="IPR040498">
    <property type="entry name" value="PriA_CRR"/>
</dbReference>
<comment type="function">
    <text evidence="12">Initiates the restart of stalled replication forks, which reloads the replicative helicase on sites other than the origin of replication. Recognizes and binds to abandoned replication forks and remodels them to uncover a helicase loading site. Promotes assembly of the primosome at these replication forks.</text>
</comment>
<dbReference type="Proteomes" id="UP000019591">
    <property type="component" value="Chromosome"/>
</dbReference>
<feature type="binding site" evidence="12">
    <location>
        <position position="519"/>
    </location>
    <ligand>
        <name>Zn(2+)</name>
        <dbReference type="ChEBI" id="CHEBI:29105"/>
        <label>1</label>
    </ligand>
</feature>
<sequence>MVKYAQIVVDNNSHYTDRLFTYGFDENIDLKIGQRVLVPFGKSNKPVEGFVFGIEDASDSEFEIKSLIGVMDDEKPMLSHSQVELVKWMKEDYLCTYMDCISLMYPKGVKFENYKVAKFSGRPHEGKELSVRAMQVLSELEESKGPVKISELEKSLGYNVQEHLKMLQREGLAEISWGYKSSENKKSIDSIALADYEDIDAAIDELRRKRAYKQAQVLEFLSINEEVQKDDLKELLGVSEATIKALINSTLAVLIKRERYRGPLEYLQAGEAKIVQLNAEQSAAAAFIDERLSQGYARPIVLHGVTGSGKTEVYIRAIERAIEMGKGCIVIVPEIALTPQTVARFNSRFPGRIAVIHSRLSMGEKYDQWRKIKNKEADIVIGARSAIFAPVEDLGLVVIDEFHEGAYKSSMTPKYNAIDVAKKICELENATLVLGSATPPVKDYYRCKKGEYDIIRLRTRANASTLPKVEVVDMKSEIQAGNRGIFSRRFMQLLATTIEDGKQAIILLNRRGYASCISCKECGYVYKCKRCDVSLTYHKKGNMGKCHYCGYEEQIQRVCPECSSNEIGPLGSGTQKIEDEIKAAFPDSNVVRVDRDTTGSKGAYEEIFENFKTGKSDIMIGTQMISKGLDFPNVTFVGVVSADMILNFPDHKSAEKTFQLITQVAGRAGRDAFPGRAVLQAYDPEHYAITFAKEHDYEGFYETEIKLRKAFGYEPFNNIVEIVVSGKSEHTVASNAKKIYESIVYILGKRGYSDCSFIMGPNPGIVQFVNLNYRWNILLKDTCIEISILKKIVEFVCIRKRRDILDSDVCISIDINPESLI</sequence>
<organism evidence="15 16">
    <name type="scientific">Peptoclostridium acidaminophilum DSM 3953</name>
    <dbReference type="NCBI Taxonomy" id="1286171"/>
    <lineage>
        <taxon>Bacteria</taxon>
        <taxon>Bacillati</taxon>
        <taxon>Bacillota</taxon>
        <taxon>Clostridia</taxon>
        <taxon>Peptostreptococcales</taxon>
        <taxon>Peptoclostridiaceae</taxon>
        <taxon>Peptoclostridium</taxon>
    </lineage>
</organism>
<evidence type="ECO:0000313" key="15">
    <source>
        <dbReference type="EMBL" id="AHM56770.1"/>
    </source>
</evidence>
<dbReference type="SMART" id="SM00487">
    <property type="entry name" value="DEXDc"/>
    <property type="match status" value="1"/>
</dbReference>
<evidence type="ECO:0000256" key="7">
    <source>
        <dbReference type="ARBA" id="ARBA00022833"/>
    </source>
</evidence>
<dbReference type="PANTHER" id="PTHR30580">
    <property type="entry name" value="PRIMOSOMAL PROTEIN N"/>
    <property type="match status" value="1"/>
</dbReference>
<feature type="binding site" evidence="12">
    <location>
        <position position="549"/>
    </location>
    <ligand>
        <name>Zn(2+)</name>
        <dbReference type="ChEBI" id="CHEBI:29105"/>
        <label>2</label>
    </ligand>
</feature>
<evidence type="ECO:0000256" key="2">
    <source>
        <dbReference type="ARBA" id="ARBA00022705"/>
    </source>
</evidence>
<keyword evidence="2 12" id="KW-0235">DNA replication</keyword>
<evidence type="ECO:0000256" key="1">
    <source>
        <dbReference type="ARBA" id="ARBA00022515"/>
    </source>
</evidence>
<keyword evidence="1 12" id="KW-0639">Primosome</keyword>
<dbReference type="Pfam" id="PF18074">
    <property type="entry name" value="PriA_C"/>
    <property type="match status" value="1"/>
</dbReference>
<feature type="domain" description="Helicase ATP-binding" evidence="13">
    <location>
        <begin position="291"/>
        <end position="457"/>
    </location>
</feature>
<evidence type="ECO:0000256" key="5">
    <source>
        <dbReference type="ARBA" id="ARBA00022801"/>
    </source>
</evidence>
<dbReference type="FunFam" id="3.40.50.300:FF:000489">
    <property type="entry name" value="Primosome assembly protein PriA"/>
    <property type="match status" value="1"/>
</dbReference>
<keyword evidence="9 12" id="KW-0238">DNA-binding</keyword>
<dbReference type="Pfam" id="PF18319">
    <property type="entry name" value="Zn_ribbon_PriA"/>
    <property type="match status" value="1"/>
</dbReference>
<keyword evidence="5 12" id="KW-0378">Hydrolase</keyword>